<gene>
    <name evidence="2" type="ORF">PPRIM_AZ9-3.1.T0430041</name>
</gene>
<feature type="compositionally biased region" description="Low complexity" evidence="1">
    <location>
        <begin position="21"/>
        <end position="31"/>
    </location>
</feature>
<dbReference type="AlphaFoldDB" id="A0A8S1LL02"/>
<protein>
    <submittedName>
        <fullName evidence="2">Uncharacterized protein</fullName>
    </submittedName>
</protein>
<dbReference type="OMA" id="WDGCENG"/>
<dbReference type="EMBL" id="CAJJDM010000043">
    <property type="protein sequence ID" value="CAD8068868.1"/>
    <property type="molecule type" value="Genomic_DNA"/>
</dbReference>
<proteinExistence type="predicted"/>
<sequence>MKQQLVIQGVATGSSTKVTLKPKPVQQKPKYQAPPPKQSIKKQTKVNVPQQQQSKQQQQQQKPPETKVVQLTESILSDKSEPDQQQFKLQQEPIKQNEFAQIHVPVYGEVTVKYSHYNEKFPIKDGQLLAKAIDEKYCLSFVFQGQYKLILKSEDKKKIFEFSRGGWDGCENGKTYYVEVEEDPIQEEWDRKNSKPYQAPKEDTCPLKNKKLELITSELKAMSIDEIKDKGSKFKELIEARDLEDILFK</sequence>
<organism evidence="2 3">
    <name type="scientific">Paramecium primaurelia</name>
    <dbReference type="NCBI Taxonomy" id="5886"/>
    <lineage>
        <taxon>Eukaryota</taxon>
        <taxon>Sar</taxon>
        <taxon>Alveolata</taxon>
        <taxon>Ciliophora</taxon>
        <taxon>Intramacronucleata</taxon>
        <taxon>Oligohymenophorea</taxon>
        <taxon>Peniculida</taxon>
        <taxon>Parameciidae</taxon>
        <taxon>Paramecium</taxon>
    </lineage>
</organism>
<keyword evidence="3" id="KW-1185">Reference proteome</keyword>
<reference evidence="2" key="1">
    <citation type="submission" date="2021-01" db="EMBL/GenBank/DDBJ databases">
        <authorList>
            <consortium name="Genoscope - CEA"/>
            <person name="William W."/>
        </authorList>
    </citation>
    <scope>NUCLEOTIDE SEQUENCE</scope>
</reference>
<evidence type="ECO:0000313" key="2">
    <source>
        <dbReference type="EMBL" id="CAD8068868.1"/>
    </source>
</evidence>
<evidence type="ECO:0000256" key="1">
    <source>
        <dbReference type="SAM" id="MobiDB-lite"/>
    </source>
</evidence>
<name>A0A8S1LL02_PARPR</name>
<feature type="region of interest" description="Disordered" evidence="1">
    <location>
        <begin position="1"/>
        <end position="86"/>
    </location>
</feature>
<evidence type="ECO:0000313" key="3">
    <source>
        <dbReference type="Proteomes" id="UP000688137"/>
    </source>
</evidence>
<dbReference type="Proteomes" id="UP000688137">
    <property type="component" value="Unassembled WGS sequence"/>
</dbReference>
<feature type="compositionally biased region" description="Low complexity" evidence="1">
    <location>
        <begin position="48"/>
        <end position="70"/>
    </location>
</feature>
<accession>A0A8S1LL02</accession>
<feature type="compositionally biased region" description="Polar residues" evidence="1">
    <location>
        <begin position="1"/>
        <end position="18"/>
    </location>
</feature>
<comment type="caution">
    <text evidence="2">The sequence shown here is derived from an EMBL/GenBank/DDBJ whole genome shotgun (WGS) entry which is preliminary data.</text>
</comment>